<dbReference type="Pfam" id="PF26639">
    <property type="entry name" value="Het-6_barrel"/>
    <property type="match status" value="1"/>
</dbReference>
<protein>
    <recommendedName>
        <fullName evidence="2">Heterokaryon incompatibility domain-containing protein</fullName>
    </recommendedName>
</protein>
<feature type="domain" description="Heterokaryon incompatibility" evidence="2">
    <location>
        <begin position="61"/>
        <end position="203"/>
    </location>
</feature>
<evidence type="ECO:0000259" key="2">
    <source>
        <dbReference type="Pfam" id="PF06985"/>
    </source>
</evidence>
<evidence type="ECO:0000313" key="3">
    <source>
        <dbReference type="EMBL" id="PMD40978.1"/>
    </source>
</evidence>
<feature type="region of interest" description="Disordered" evidence="1">
    <location>
        <begin position="1"/>
        <end position="22"/>
    </location>
</feature>
<evidence type="ECO:0000256" key="1">
    <source>
        <dbReference type="SAM" id="MobiDB-lite"/>
    </source>
</evidence>
<dbReference type="STRING" id="1149755.A0A2J6RR35"/>
<sequence length="395" mass="44852">MLDSSYARDLGPADSSGRFQHKPLKHNNSFRLLRIHPTVLGSRPLKCDVISVQSPDLVPSYYAISYRWEKTSKSGKIFINAQEFPVYPNVESILKDMRSPFRPLLVWIDQVCISQEDRAEQAKQVAMMGEIYKNSLCVIVCLHCPDIHLYGIFSVGRYIFSHFSSEESAKMKHYLAIGNWAHWQSLGNLLSHPWFGRVWIIQEIALAKHVSLRYGNMDLNWGNFIVAMEYVKAWENLLTAYDNQRDMAMKSKEAAEKAESSYRHLMALGSEELMFTHLLSTDLSKSVRRHGGDISSVLDRSFNITHLQDPRVSTARQFAITEKGYMGLVPVLSEVGDVVVILHGATTPHLLRPCPQTTNAGGVTYRLVGEAYMHGLMRGHLDISYGYPQQEFLLV</sequence>
<dbReference type="Proteomes" id="UP000235786">
    <property type="component" value="Unassembled WGS sequence"/>
</dbReference>
<dbReference type="PANTHER" id="PTHR24148">
    <property type="entry name" value="ANKYRIN REPEAT DOMAIN-CONTAINING PROTEIN 39 HOMOLOG-RELATED"/>
    <property type="match status" value="1"/>
</dbReference>
<dbReference type="EMBL" id="KZ613945">
    <property type="protein sequence ID" value="PMD40978.1"/>
    <property type="molecule type" value="Genomic_DNA"/>
</dbReference>
<dbReference type="Pfam" id="PF06985">
    <property type="entry name" value="HET"/>
    <property type="match status" value="1"/>
</dbReference>
<reference evidence="3 4" key="1">
    <citation type="submission" date="2016-04" db="EMBL/GenBank/DDBJ databases">
        <title>A degradative enzymes factory behind the ericoid mycorrhizal symbiosis.</title>
        <authorList>
            <consortium name="DOE Joint Genome Institute"/>
            <person name="Martino E."/>
            <person name="Morin E."/>
            <person name="Grelet G."/>
            <person name="Kuo A."/>
            <person name="Kohler A."/>
            <person name="Daghino S."/>
            <person name="Barry K."/>
            <person name="Choi C."/>
            <person name="Cichocki N."/>
            <person name="Clum A."/>
            <person name="Copeland A."/>
            <person name="Hainaut M."/>
            <person name="Haridas S."/>
            <person name="Labutti K."/>
            <person name="Lindquist E."/>
            <person name="Lipzen A."/>
            <person name="Khouja H.-R."/>
            <person name="Murat C."/>
            <person name="Ohm R."/>
            <person name="Olson A."/>
            <person name="Spatafora J."/>
            <person name="Veneault-Fourrey C."/>
            <person name="Henrissat B."/>
            <person name="Grigoriev I."/>
            <person name="Martin F."/>
            <person name="Perotto S."/>
        </authorList>
    </citation>
    <scope>NUCLEOTIDE SEQUENCE [LARGE SCALE GENOMIC DNA]</scope>
    <source>
        <strain evidence="3 4">F</strain>
    </source>
</reference>
<dbReference type="PANTHER" id="PTHR24148:SF64">
    <property type="entry name" value="HETEROKARYON INCOMPATIBILITY DOMAIN-CONTAINING PROTEIN"/>
    <property type="match status" value="1"/>
</dbReference>
<proteinExistence type="predicted"/>
<dbReference type="AlphaFoldDB" id="A0A2J6RR35"/>
<dbReference type="InterPro" id="IPR052895">
    <property type="entry name" value="HetReg/Transcr_Mod"/>
</dbReference>
<organism evidence="3 4">
    <name type="scientific">Hyaloscypha variabilis (strain UAMH 11265 / GT02V1 / F)</name>
    <name type="common">Meliniomyces variabilis</name>
    <dbReference type="NCBI Taxonomy" id="1149755"/>
    <lineage>
        <taxon>Eukaryota</taxon>
        <taxon>Fungi</taxon>
        <taxon>Dikarya</taxon>
        <taxon>Ascomycota</taxon>
        <taxon>Pezizomycotina</taxon>
        <taxon>Leotiomycetes</taxon>
        <taxon>Helotiales</taxon>
        <taxon>Hyaloscyphaceae</taxon>
        <taxon>Hyaloscypha</taxon>
        <taxon>Hyaloscypha variabilis</taxon>
    </lineage>
</organism>
<dbReference type="OrthoDB" id="2157530at2759"/>
<evidence type="ECO:0000313" key="4">
    <source>
        <dbReference type="Proteomes" id="UP000235786"/>
    </source>
</evidence>
<gene>
    <name evidence="3" type="ORF">L207DRAFT_625710</name>
</gene>
<accession>A0A2J6RR35</accession>
<dbReference type="InterPro" id="IPR010730">
    <property type="entry name" value="HET"/>
</dbReference>
<keyword evidence="4" id="KW-1185">Reference proteome</keyword>
<name>A0A2J6RR35_HYAVF</name>